<reference evidence="1 2" key="1">
    <citation type="submission" date="2015-11" db="EMBL/GenBank/DDBJ databases">
        <title>Description and complete genome sequence of a novel strain predominating in hypersaline microbial mats and representing a new family of the Bacteriodetes phylum.</title>
        <authorList>
            <person name="Spring S."/>
            <person name="Bunk B."/>
            <person name="Sproer C."/>
            <person name="Klenk H.-P."/>
        </authorList>
    </citation>
    <scope>NUCLEOTIDE SEQUENCE [LARGE SCALE GENOMIC DNA]</scope>
    <source>
        <strain evidence="1 2">L21-Spi-D4</strain>
    </source>
</reference>
<dbReference type="EMBL" id="CP013118">
    <property type="protein sequence ID" value="ALO16386.1"/>
    <property type="molecule type" value="Genomic_DNA"/>
</dbReference>
<gene>
    <name evidence="1" type="ORF">L21SP5_02763</name>
</gene>
<dbReference type="KEGG" id="blq:L21SP5_02763"/>
<name>A0A0S2I276_9BACT</name>
<proteinExistence type="predicted"/>
<dbReference type="AlphaFoldDB" id="A0A0S2I276"/>
<dbReference type="InterPro" id="IPR011727">
    <property type="entry name" value="CHP02117"/>
</dbReference>
<dbReference type="Proteomes" id="UP000064893">
    <property type="component" value="Chromosome"/>
</dbReference>
<protein>
    <recommendedName>
        <fullName evidence="3">DUF2459 domain-containing protein</fullName>
    </recommendedName>
</protein>
<dbReference type="Pfam" id="PF09601">
    <property type="entry name" value="DUF2459"/>
    <property type="match status" value="1"/>
</dbReference>
<evidence type="ECO:0000313" key="2">
    <source>
        <dbReference type="Proteomes" id="UP000064893"/>
    </source>
</evidence>
<accession>A0A0S2I276</accession>
<evidence type="ECO:0000313" key="1">
    <source>
        <dbReference type="EMBL" id="ALO16386.1"/>
    </source>
</evidence>
<evidence type="ECO:0008006" key="3">
    <source>
        <dbReference type="Google" id="ProtNLM"/>
    </source>
</evidence>
<sequence length="211" mass="24841">MQMPSNYFIYTLILLYLSCQGVASNNQKYPVYIVQAGWHTGIVLQTVDIPLNIFKEAQPYTQYKYLDVSWGEEKYYQIPEPGVFVSMSTILWPTRAVVSMSPYSREIKTYYRQPTIIKINMTEKRYFALCRFLSNAFQKDKRGNVIPSTFFRDSSGFFLAKRKYSMFRTCNTWVALALKKSGFDISPFMLVTSKQLFRRLEKINHTHYLIK</sequence>
<dbReference type="OrthoDB" id="211174at2"/>
<organism evidence="1 2">
    <name type="scientific">Salinivirga cyanobacteriivorans</name>
    <dbReference type="NCBI Taxonomy" id="1307839"/>
    <lineage>
        <taxon>Bacteria</taxon>
        <taxon>Pseudomonadati</taxon>
        <taxon>Bacteroidota</taxon>
        <taxon>Bacteroidia</taxon>
        <taxon>Bacteroidales</taxon>
        <taxon>Salinivirgaceae</taxon>
        <taxon>Salinivirga</taxon>
    </lineage>
</organism>
<keyword evidence="2" id="KW-1185">Reference proteome</keyword>
<dbReference type="RefSeq" id="WP_057953763.1">
    <property type="nucleotide sequence ID" value="NZ_CP013118.1"/>
</dbReference>
<dbReference type="STRING" id="1307839.L21SP5_02763"/>